<gene>
    <name evidence="2" type="ORF">B0B51_08930</name>
</gene>
<protein>
    <recommendedName>
        <fullName evidence="1">NERD domain-containing protein</fullName>
    </recommendedName>
</protein>
<evidence type="ECO:0000313" key="2">
    <source>
        <dbReference type="EMBL" id="AQW30097.1"/>
    </source>
</evidence>
<dbReference type="PROSITE" id="PS50965">
    <property type="entry name" value="NERD"/>
    <property type="match status" value="1"/>
</dbReference>
<organism evidence="2 3">
    <name type="scientific">blood disease bacterium A2-HR MARDI</name>
    <dbReference type="NCBI Taxonomy" id="1944648"/>
    <lineage>
        <taxon>Bacteria</taxon>
        <taxon>Pseudomonadati</taxon>
        <taxon>Pseudomonadota</taxon>
        <taxon>Betaproteobacteria</taxon>
        <taxon>Burkholderiales</taxon>
        <taxon>Burkholderiaceae</taxon>
        <taxon>Ralstonia</taxon>
        <taxon>Ralstonia solanacearum species complex</taxon>
    </lineage>
</organism>
<dbReference type="Pfam" id="PF08378">
    <property type="entry name" value="NERD"/>
    <property type="match status" value="1"/>
</dbReference>
<accession>A0A1U9VIW1</accession>
<sequence length="105" mass="11665">MIDETDLAAPRSSVEIFLGHVIEEPTELRFLKRLRAGLEAKAVPSIVLANFYVGRARTQVDFVVATEKGATVIEVKGYRYPVEGGVNGAWQGPIRDFVCEAYHEE</sequence>
<name>A0A1U9VIW1_9RALS</name>
<feature type="domain" description="NERD" evidence="1">
    <location>
        <begin position="22"/>
        <end position="105"/>
    </location>
</feature>
<dbReference type="EMBL" id="CP019911">
    <property type="protein sequence ID" value="AQW30097.1"/>
    <property type="molecule type" value="Genomic_DNA"/>
</dbReference>
<dbReference type="AlphaFoldDB" id="A0A1U9VIW1"/>
<dbReference type="RefSeq" id="WP_078222391.1">
    <property type="nucleotide sequence ID" value="NZ_CP019911.1"/>
</dbReference>
<evidence type="ECO:0000259" key="1">
    <source>
        <dbReference type="PROSITE" id="PS50965"/>
    </source>
</evidence>
<proteinExistence type="predicted"/>
<reference evidence="2 3" key="1">
    <citation type="submission" date="2017-02" db="EMBL/GenBank/DDBJ databases">
        <title>Blood Disease Bacterium A2-HR MARDI.</title>
        <authorList>
            <person name="Badrun R."/>
            <person name="Abu Bakar N."/>
            <person name="Laboh R."/>
        </authorList>
    </citation>
    <scope>NUCLEOTIDE SEQUENCE [LARGE SCALE GENOMIC DNA]</scope>
    <source>
        <strain evidence="2 3">A2-HR MARDI</strain>
    </source>
</reference>
<dbReference type="Proteomes" id="UP000189628">
    <property type="component" value="Chromosome"/>
</dbReference>
<evidence type="ECO:0000313" key="3">
    <source>
        <dbReference type="Proteomes" id="UP000189628"/>
    </source>
</evidence>
<dbReference type="InterPro" id="IPR011528">
    <property type="entry name" value="NERD"/>
</dbReference>